<evidence type="ECO:0000256" key="1">
    <source>
        <dbReference type="ARBA" id="ARBA00004442"/>
    </source>
</evidence>
<feature type="domain" description="RagB/SusD" evidence="7">
    <location>
        <begin position="307"/>
        <end position="472"/>
    </location>
</feature>
<keyword evidence="6" id="KW-1133">Transmembrane helix</keyword>
<dbReference type="Pfam" id="PF07980">
    <property type="entry name" value="SusD_RagB"/>
    <property type="match status" value="1"/>
</dbReference>
<dbReference type="InterPro" id="IPR011990">
    <property type="entry name" value="TPR-like_helical_dom_sf"/>
</dbReference>
<dbReference type="Gene3D" id="1.25.40.390">
    <property type="match status" value="1"/>
</dbReference>
<evidence type="ECO:0000256" key="2">
    <source>
        <dbReference type="ARBA" id="ARBA00006275"/>
    </source>
</evidence>
<comment type="subcellular location">
    <subcellularLocation>
        <location evidence="1">Cell outer membrane</location>
    </subcellularLocation>
</comment>
<feature type="transmembrane region" description="Helical" evidence="6">
    <location>
        <begin position="20"/>
        <end position="39"/>
    </location>
</feature>
<keyword evidence="3" id="KW-0732">Signal</keyword>
<gene>
    <name evidence="9" type="ORF">SAMN05192540_3952</name>
</gene>
<reference evidence="9 10" key="1">
    <citation type="submission" date="2016-10" db="EMBL/GenBank/DDBJ databases">
        <authorList>
            <person name="de Groot N.N."/>
        </authorList>
    </citation>
    <scope>NUCLEOTIDE SEQUENCE [LARGE SCALE GENOMIC DNA]</scope>
    <source>
        <strain evidence="9 10">MAR_2009_71</strain>
    </source>
</reference>
<keyword evidence="4 6" id="KW-0472">Membrane</keyword>
<evidence type="ECO:0000259" key="7">
    <source>
        <dbReference type="Pfam" id="PF07980"/>
    </source>
</evidence>
<dbReference type="InterPro" id="IPR012944">
    <property type="entry name" value="SusD_RagB_dom"/>
</dbReference>
<dbReference type="AlphaFoldDB" id="A0A1H4UY65"/>
<keyword evidence="6" id="KW-0812">Transmembrane</keyword>
<name>A0A1H4UY65_9FLAO</name>
<dbReference type="EMBL" id="FNTB01000001">
    <property type="protein sequence ID" value="SEC73812.1"/>
    <property type="molecule type" value="Genomic_DNA"/>
</dbReference>
<protein>
    <submittedName>
        <fullName evidence="9">RagB/SusD domain-containing protein</fullName>
    </submittedName>
</protein>
<dbReference type="Proteomes" id="UP000183038">
    <property type="component" value="Unassembled WGS sequence"/>
</dbReference>
<dbReference type="OrthoDB" id="621570at2"/>
<feature type="domain" description="SusD-like N-terminal" evidence="8">
    <location>
        <begin position="38"/>
        <end position="239"/>
    </location>
</feature>
<evidence type="ECO:0000259" key="8">
    <source>
        <dbReference type="Pfam" id="PF14322"/>
    </source>
</evidence>
<dbReference type="GO" id="GO:0009279">
    <property type="term" value="C:cell outer membrane"/>
    <property type="evidence" value="ECO:0007669"/>
    <property type="project" value="UniProtKB-SubCell"/>
</dbReference>
<proteinExistence type="inferred from homology"/>
<keyword evidence="5" id="KW-0998">Cell outer membrane</keyword>
<evidence type="ECO:0000256" key="5">
    <source>
        <dbReference type="ARBA" id="ARBA00023237"/>
    </source>
</evidence>
<evidence type="ECO:0000313" key="9">
    <source>
        <dbReference type="EMBL" id="SEC73812.1"/>
    </source>
</evidence>
<dbReference type="CDD" id="cd08977">
    <property type="entry name" value="SusD"/>
    <property type="match status" value="1"/>
</dbReference>
<evidence type="ECO:0000256" key="6">
    <source>
        <dbReference type="SAM" id="Phobius"/>
    </source>
</evidence>
<evidence type="ECO:0000256" key="3">
    <source>
        <dbReference type="ARBA" id="ARBA00022729"/>
    </source>
</evidence>
<accession>A0A1H4UY65</accession>
<organism evidence="9 10">
    <name type="scientific">Maribacter dokdonensis</name>
    <dbReference type="NCBI Taxonomy" id="320912"/>
    <lineage>
        <taxon>Bacteria</taxon>
        <taxon>Pseudomonadati</taxon>
        <taxon>Bacteroidota</taxon>
        <taxon>Flavobacteriia</taxon>
        <taxon>Flavobacteriales</taxon>
        <taxon>Flavobacteriaceae</taxon>
        <taxon>Maribacter</taxon>
    </lineage>
</organism>
<dbReference type="Pfam" id="PF14322">
    <property type="entry name" value="SusD-like_3"/>
    <property type="match status" value="1"/>
</dbReference>
<dbReference type="SUPFAM" id="SSF48452">
    <property type="entry name" value="TPR-like"/>
    <property type="match status" value="1"/>
</dbReference>
<dbReference type="InterPro" id="IPR033985">
    <property type="entry name" value="SusD-like_N"/>
</dbReference>
<sequence length="473" mass="53816">MNTLIHHKYIPRYKHQMQTLKLVIMLLFSFGIIGCSEFVEVDPPKNILISETVFNDPATVESALANIYYGLREQGMLSGSSGLTTGLGIYSDELDYYGFDTDYLQLYNHNVIAGNNRILNWWSEAYSHIYSANDIIKGVENSNALTVEEKNVFKGQALLVRAYIHSLLAALYGDIPYVTSTDYLTNNIISRTPVSEVYDHIIQDLSSAVISLEGMDSFSRSRVLPNVWVAKVLLARMYLYTEQWDMAATVATESIHMFGLEPDLNKVFLNDSPETIWQFKPGEYPKNTREATQFIIQVIPGQTYALTDELMAAFEDGDLRKTYWTNSISDSEGTITLHYAYKYKANLNETESLEYSILLRSAELFLIRAEARAHLGEINGAQQDVNIIRNRAGLPNTEATTINDLLSAILQERRIEFFTEHGHRWFDLKRTGLATETLQDQKLNWQPTDILFPVPESEIEVNPNLLPQNNGYQ</sequence>
<evidence type="ECO:0000313" key="10">
    <source>
        <dbReference type="Proteomes" id="UP000183038"/>
    </source>
</evidence>
<comment type="similarity">
    <text evidence="2">Belongs to the SusD family.</text>
</comment>
<evidence type="ECO:0000256" key="4">
    <source>
        <dbReference type="ARBA" id="ARBA00023136"/>
    </source>
</evidence>